<keyword evidence="7" id="KW-0808">Transferase</keyword>
<feature type="transmembrane region" description="Helical" evidence="8">
    <location>
        <begin position="6"/>
        <end position="22"/>
    </location>
</feature>
<dbReference type="InterPro" id="IPR028362">
    <property type="entry name" value="AlgI"/>
</dbReference>
<dbReference type="EMBL" id="CP060636">
    <property type="protein sequence ID" value="QNM13881.1"/>
    <property type="molecule type" value="Genomic_DNA"/>
</dbReference>
<dbReference type="PANTHER" id="PTHR13285:SF18">
    <property type="entry name" value="PROTEIN-CYSTEINE N-PALMITOYLTRANSFERASE RASP"/>
    <property type="match status" value="1"/>
</dbReference>
<dbReference type="PIRSF" id="PIRSF500217">
    <property type="entry name" value="AlgI"/>
    <property type="match status" value="1"/>
</dbReference>
<keyword evidence="4 8" id="KW-0812">Transmembrane</keyword>
<feature type="transmembrane region" description="Helical" evidence="8">
    <location>
        <begin position="145"/>
        <end position="166"/>
    </location>
</feature>
<comment type="similarity">
    <text evidence="2 7">Belongs to the membrane-bound acyltransferase family.</text>
</comment>
<feature type="transmembrane region" description="Helical" evidence="8">
    <location>
        <begin position="215"/>
        <end position="234"/>
    </location>
</feature>
<feature type="transmembrane region" description="Helical" evidence="8">
    <location>
        <begin position="113"/>
        <end position="133"/>
    </location>
</feature>
<evidence type="ECO:0000256" key="4">
    <source>
        <dbReference type="ARBA" id="ARBA00022692"/>
    </source>
</evidence>
<organism evidence="9 10">
    <name type="scientific">[Eubacterium] hominis</name>
    <dbReference type="NCBI Taxonomy" id="2764325"/>
    <lineage>
        <taxon>Bacteria</taxon>
        <taxon>Bacillati</taxon>
        <taxon>Bacillota</taxon>
        <taxon>Erysipelotrichia</taxon>
        <taxon>Erysipelotrichales</taxon>
        <taxon>Erysipelotrichaceae</taxon>
        <taxon>Amedibacillus</taxon>
    </lineage>
</organism>
<comment type="subcellular location">
    <subcellularLocation>
        <location evidence="1">Cell membrane</location>
        <topology evidence="1">Multi-pass membrane protein</topology>
    </subcellularLocation>
</comment>
<evidence type="ECO:0000256" key="1">
    <source>
        <dbReference type="ARBA" id="ARBA00004651"/>
    </source>
</evidence>
<sequence length="462" mass="55210">MAFQNYIFIFFLLPCLLILYTITPKKYKSILLIVASLIFYAWGEPVYIILLILLTIFNYIMALYMQRKQDRKRKYILVEIIVINLFLLFYFKYYNFFLQELSHILPIPKHNDISSMPLGISFYLFTILSYQFDVYRRHINAESHFITYALYVTWFPKLIMGPIMRYEDFKKQLPLMKIDRKHLESGLTHFIIGLVQKVWIADSLSIVFSQANASLSSTGMFWLGILAYTLQIYFDFQGYTQMAIGISKIFHIRLCENFHYPYIATSVTDFWRRWHISLSLWFRDYVYIPLGGNRKGICIQIRNLMIVWILTGIWHGANWTFLSWGIYYGCLLIFEKFIWCHVQSKLPVILNWFLTMICIMIGWVFFSSESISQAFQYLQGMFFFKQLPLMNEEFLFILHSCWWILIIAMIWASPLFHYIGRLVSKQKDYVWILKPLGILCLWLLALLYSVGGHVQSFLYFQF</sequence>
<keyword evidence="6 7" id="KW-0472">Membrane</keyword>
<gene>
    <name evidence="9" type="ORF">H9Q80_08055</name>
</gene>
<dbReference type="RefSeq" id="WP_117451439.1">
    <property type="nucleotide sequence ID" value="NZ_CP060636.1"/>
</dbReference>
<reference evidence="9 10" key="1">
    <citation type="submission" date="2020-08" db="EMBL/GenBank/DDBJ databases">
        <authorList>
            <person name="Liu C."/>
            <person name="Sun Q."/>
        </authorList>
    </citation>
    <scope>NUCLEOTIDE SEQUENCE [LARGE SCALE GENOMIC DNA]</scope>
    <source>
        <strain evidence="9 10">NSJ-61</strain>
    </source>
</reference>
<dbReference type="PANTHER" id="PTHR13285">
    <property type="entry name" value="ACYLTRANSFERASE"/>
    <property type="match status" value="1"/>
</dbReference>
<evidence type="ECO:0000313" key="9">
    <source>
        <dbReference type="EMBL" id="QNM13881.1"/>
    </source>
</evidence>
<feature type="transmembrane region" description="Helical" evidence="8">
    <location>
        <begin position="346"/>
        <end position="366"/>
    </location>
</feature>
<dbReference type="Pfam" id="PF03062">
    <property type="entry name" value="MBOAT"/>
    <property type="match status" value="1"/>
</dbReference>
<keyword evidence="3 7" id="KW-1003">Cell membrane</keyword>
<feature type="transmembrane region" description="Helical" evidence="8">
    <location>
        <begin position="76"/>
        <end position="93"/>
    </location>
</feature>
<feature type="transmembrane region" description="Helical" evidence="8">
    <location>
        <begin position="48"/>
        <end position="64"/>
    </location>
</feature>
<keyword evidence="5 8" id="KW-1133">Transmembrane helix</keyword>
<evidence type="ECO:0000256" key="2">
    <source>
        <dbReference type="ARBA" id="ARBA00010323"/>
    </source>
</evidence>
<feature type="transmembrane region" description="Helical" evidence="8">
    <location>
        <begin position="431"/>
        <end position="450"/>
    </location>
</feature>
<evidence type="ECO:0000256" key="8">
    <source>
        <dbReference type="SAM" id="Phobius"/>
    </source>
</evidence>
<dbReference type="InterPro" id="IPR024194">
    <property type="entry name" value="Ac/AlaTfrase_AlgI/DltB"/>
</dbReference>
<feature type="transmembrane region" description="Helical" evidence="8">
    <location>
        <begin position="394"/>
        <end position="419"/>
    </location>
</feature>
<dbReference type="GO" id="GO:0042121">
    <property type="term" value="P:alginic acid biosynthetic process"/>
    <property type="evidence" value="ECO:0007669"/>
    <property type="project" value="InterPro"/>
</dbReference>
<dbReference type="KEGG" id="ehn:H9Q80_08055"/>
<evidence type="ECO:0000256" key="6">
    <source>
        <dbReference type="ARBA" id="ARBA00023136"/>
    </source>
</evidence>
<keyword evidence="10" id="KW-1185">Reference proteome</keyword>
<dbReference type="AlphaFoldDB" id="A0A7G9GSU9"/>
<dbReference type="Proteomes" id="UP000515856">
    <property type="component" value="Chromosome"/>
</dbReference>
<evidence type="ECO:0000256" key="7">
    <source>
        <dbReference type="PIRNR" id="PIRNR016636"/>
    </source>
</evidence>
<dbReference type="GO" id="GO:0016746">
    <property type="term" value="F:acyltransferase activity"/>
    <property type="evidence" value="ECO:0007669"/>
    <property type="project" value="UniProtKB-KW"/>
</dbReference>
<evidence type="ECO:0000313" key="10">
    <source>
        <dbReference type="Proteomes" id="UP000515856"/>
    </source>
</evidence>
<feature type="transmembrane region" description="Helical" evidence="8">
    <location>
        <begin position="313"/>
        <end position="334"/>
    </location>
</feature>
<proteinExistence type="inferred from homology"/>
<accession>A0A7G9GSU9</accession>
<evidence type="ECO:0000256" key="3">
    <source>
        <dbReference type="ARBA" id="ARBA00022475"/>
    </source>
</evidence>
<dbReference type="InterPro" id="IPR051085">
    <property type="entry name" value="MB_O-acyltransferase"/>
</dbReference>
<feature type="transmembrane region" description="Helical" evidence="8">
    <location>
        <begin position="186"/>
        <end position="208"/>
    </location>
</feature>
<dbReference type="GO" id="GO:0005886">
    <property type="term" value="C:plasma membrane"/>
    <property type="evidence" value="ECO:0007669"/>
    <property type="project" value="UniProtKB-SubCell"/>
</dbReference>
<name>A0A7G9GSU9_9FIRM</name>
<dbReference type="InterPro" id="IPR004299">
    <property type="entry name" value="MBOAT_fam"/>
</dbReference>
<dbReference type="PIRSF" id="PIRSF016636">
    <property type="entry name" value="AlgI_DltB"/>
    <property type="match status" value="1"/>
</dbReference>
<evidence type="ECO:0000256" key="5">
    <source>
        <dbReference type="ARBA" id="ARBA00022989"/>
    </source>
</evidence>
<keyword evidence="7" id="KW-0012">Acyltransferase</keyword>
<protein>
    <submittedName>
        <fullName evidence="9">MBOAT family protein</fullName>
    </submittedName>
</protein>